<dbReference type="SMART" id="SM00248">
    <property type="entry name" value="ANK"/>
    <property type="match status" value="8"/>
</dbReference>
<evidence type="ECO:0000256" key="1">
    <source>
        <dbReference type="ARBA" id="ARBA00004141"/>
    </source>
</evidence>
<proteinExistence type="predicted"/>
<feature type="transmembrane region" description="Helical" evidence="8">
    <location>
        <begin position="458"/>
        <end position="476"/>
    </location>
</feature>
<dbReference type="FunFam" id="1.25.40.20:FF:000558">
    <property type="entry name" value="Ankyrin repeat-containing protein"/>
    <property type="match status" value="1"/>
</dbReference>
<name>A0A438C9J6_VITVI</name>
<keyword evidence="6 8" id="KW-0472">Membrane</keyword>
<feature type="repeat" description="ANK" evidence="7">
    <location>
        <begin position="249"/>
        <end position="273"/>
    </location>
</feature>
<protein>
    <submittedName>
        <fullName evidence="10">Ankyrin repeat-containing protein</fullName>
    </submittedName>
</protein>
<keyword evidence="2 8" id="KW-0812">Transmembrane</keyword>
<evidence type="ECO:0000256" key="5">
    <source>
        <dbReference type="ARBA" id="ARBA00023043"/>
    </source>
</evidence>
<feature type="repeat" description="ANK" evidence="7">
    <location>
        <begin position="180"/>
        <end position="202"/>
    </location>
</feature>
<organism evidence="10 11">
    <name type="scientific">Vitis vinifera</name>
    <name type="common">Grape</name>
    <dbReference type="NCBI Taxonomy" id="29760"/>
    <lineage>
        <taxon>Eukaryota</taxon>
        <taxon>Viridiplantae</taxon>
        <taxon>Streptophyta</taxon>
        <taxon>Embryophyta</taxon>
        <taxon>Tracheophyta</taxon>
        <taxon>Spermatophyta</taxon>
        <taxon>Magnoliopsida</taxon>
        <taxon>eudicotyledons</taxon>
        <taxon>Gunneridae</taxon>
        <taxon>Pentapetalae</taxon>
        <taxon>rosids</taxon>
        <taxon>Vitales</taxon>
        <taxon>Vitaceae</taxon>
        <taxon>Viteae</taxon>
        <taxon>Vitis</taxon>
    </lineage>
</organism>
<evidence type="ECO:0000256" key="7">
    <source>
        <dbReference type="PROSITE-ProRule" id="PRU00023"/>
    </source>
</evidence>
<feature type="transmembrane region" description="Helical" evidence="8">
    <location>
        <begin position="496"/>
        <end position="521"/>
    </location>
</feature>
<evidence type="ECO:0000259" key="9">
    <source>
        <dbReference type="Pfam" id="PF13962"/>
    </source>
</evidence>
<dbReference type="PANTHER" id="PTHR24186:SF53">
    <property type="entry name" value="PGG DOMAIN-CONTAINING PROTEIN"/>
    <property type="match status" value="1"/>
</dbReference>
<dbReference type="PROSITE" id="PS50297">
    <property type="entry name" value="ANK_REP_REGION"/>
    <property type="match status" value="4"/>
</dbReference>
<dbReference type="InterPro" id="IPR026961">
    <property type="entry name" value="PGG_dom"/>
</dbReference>
<reference evidence="10 11" key="1">
    <citation type="journal article" date="2018" name="PLoS Genet.">
        <title>Population sequencing reveals clonal diversity and ancestral inbreeding in the grapevine cultivar Chardonnay.</title>
        <authorList>
            <person name="Roach M.J."/>
            <person name="Johnson D.L."/>
            <person name="Bohlmann J."/>
            <person name="van Vuuren H.J."/>
            <person name="Jones S.J."/>
            <person name="Pretorius I.S."/>
            <person name="Schmidt S.A."/>
            <person name="Borneman A.R."/>
        </authorList>
    </citation>
    <scope>NUCLEOTIDE SEQUENCE [LARGE SCALE GENOMIC DNA]</scope>
    <source>
        <strain evidence="11">cv. Chardonnay</strain>
        <tissue evidence="10">Leaf</tissue>
    </source>
</reference>
<feature type="repeat" description="ANK" evidence="7">
    <location>
        <begin position="97"/>
        <end position="129"/>
    </location>
</feature>
<dbReference type="InterPro" id="IPR002110">
    <property type="entry name" value="Ankyrin_rpt"/>
</dbReference>
<dbReference type="Pfam" id="PF12796">
    <property type="entry name" value="Ank_2"/>
    <property type="match status" value="3"/>
</dbReference>
<evidence type="ECO:0000256" key="8">
    <source>
        <dbReference type="SAM" id="Phobius"/>
    </source>
</evidence>
<dbReference type="PROSITE" id="PS50088">
    <property type="entry name" value="ANK_REPEAT"/>
    <property type="match status" value="4"/>
</dbReference>
<accession>A0A438C9J6</accession>
<dbReference type="OrthoDB" id="1847170at2759"/>
<dbReference type="Pfam" id="PF13962">
    <property type="entry name" value="PGG"/>
    <property type="match status" value="1"/>
</dbReference>
<evidence type="ECO:0000256" key="2">
    <source>
        <dbReference type="ARBA" id="ARBA00022692"/>
    </source>
</evidence>
<dbReference type="SUPFAM" id="SSF48403">
    <property type="entry name" value="Ankyrin repeat"/>
    <property type="match status" value="1"/>
</dbReference>
<evidence type="ECO:0000256" key="4">
    <source>
        <dbReference type="ARBA" id="ARBA00022989"/>
    </source>
</evidence>
<evidence type="ECO:0000256" key="3">
    <source>
        <dbReference type="ARBA" id="ARBA00022737"/>
    </source>
</evidence>
<sequence>MDPSTSSHALELQNLNSASSGNQEDFTCMAPKIYKAAAEGDTNILEGMPSADLRVQLTPNKNTVLHIAAQFGQLKCVVWIIQHYSADSSPLQRPNLKGDTPLHLAGREGHLEVAKALIRAAKTVSERDIESGIGADNTMLRMTNNENDTALHEAVRYNHSKVVKLLIKEDPEFEYGANFSGGTPLYMAAERGSRDLVKIIIESTNRGRLAHTGPMGRTALHAAVISHDPKMVEDILEWKPDLTKEVDENGWSPLHCAAYSGYVSIVAQLLDKSDESVVYLRVKNYGNKTALHIAATRGRKRTAKLLVSRFPDCCEQVDINGNNVLHLIMMQRRFFKRLIKIPWMNVGALINEKNVEGQTPLHLLADSQLRFRSDYIRNKKVDKMALTNQNLTALDVISLAEDLTGRKGGIIQSLKQSKARVGPLLWQKTMRKGKNSSKKVRDKGSDISFLRKVSDSHLLVATLVATVSFAAGFTLPGGYNDSDGMAILSKKAAFQAFVVSDSMALGLSVTAVLCHFCTALSEKGLQLAVLLKFAYLLTKLGVGAMVVAFLTGLYAVLPHHSGIAILTVIICVCCLVLNYALLGEYEKNVEARLYMLESKLDLGKFFRIRT</sequence>
<dbReference type="FunFam" id="1.25.40.20:FF:000659">
    <property type="entry name" value="Uncharacterized protein"/>
    <property type="match status" value="1"/>
</dbReference>
<gene>
    <name evidence="10" type="primary">VvCHDh000017_38</name>
    <name evidence="10" type="ORF">CK203_114485</name>
</gene>
<dbReference type="PANTHER" id="PTHR24186">
    <property type="entry name" value="PROTEIN PHOSPHATASE 1 REGULATORY SUBUNIT"/>
    <property type="match status" value="1"/>
</dbReference>
<keyword evidence="5 7" id="KW-0040">ANK repeat</keyword>
<evidence type="ECO:0000256" key="6">
    <source>
        <dbReference type="ARBA" id="ARBA00023136"/>
    </source>
</evidence>
<feature type="transmembrane region" description="Helical" evidence="8">
    <location>
        <begin position="563"/>
        <end position="582"/>
    </location>
</feature>
<evidence type="ECO:0000313" key="11">
    <source>
        <dbReference type="Proteomes" id="UP000288805"/>
    </source>
</evidence>
<dbReference type="EMBL" id="QGNW01002418">
    <property type="protein sequence ID" value="RVW19917.1"/>
    <property type="molecule type" value="Genomic_DNA"/>
</dbReference>
<keyword evidence="4 8" id="KW-1133">Transmembrane helix</keyword>
<keyword evidence="3" id="KW-0677">Repeat</keyword>
<dbReference type="InterPro" id="IPR036770">
    <property type="entry name" value="Ankyrin_rpt-contain_sf"/>
</dbReference>
<dbReference type="AlphaFoldDB" id="A0A438C9J6"/>
<dbReference type="Proteomes" id="UP000288805">
    <property type="component" value="Unassembled WGS sequence"/>
</dbReference>
<dbReference type="KEGG" id="vvi:104879451"/>
<feature type="transmembrane region" description="Helical" evidence="8">
    <location>
        <begin position="533"/>
        <end position="557"/>
    </location>
</feature>
<dbReference type="GO" id="GO:0016020">
    <property type="term" value="C:membrane"/>
    <property type="evidence" value="ECO:0007669"/>
    <property type="project" value="UniProtKB-SubCell"/>
</dbReference>
<comment type="caution">
    <text evidence="10">The sequence shown here is derived from an EMBL/GenBank/DDBJ whole genome shotgun (WGS) entry which is preliminary data.</text>
</comment>
<comment type="subcellular location">
    <subcellularLocation>
        <location evidence="1">Membrane</location>
        <topology evidence="1">Multi-pass membrane protein</topology>
    </subcellularLocation>
</comment>
<feature type="domain" description="PGG" evidence="9">
    <location>
        <begin position="450"/>
        <end position="556"/>
    </location>
</feature>
<feature type="repeat" description="ANK" evidence="7">
    <location>
        <begin position="146"/>
        <end position="178"/>
    </location>
</feature>
<dbReference type="Gene3D" id="1.25.40.20">
    <property type="entry name" value="Ankyrin repeat-containing domain"/>
    <property type="match status" value="3"/>
</dbReference>
<evidence type="ECO:0000313" key="10">
    <source>
        <dbReference type="EMBL" id="RVW19917.1"/>
    </source>
</evidence>